<protein>
    <submittedName>
        <fullName evidence="1">Alpha/beta-hydrolase</fullName>
    </submittedName>
</protein>
<dbReference type="InterPro" id="IPR029058">
    <property type="entry name" value="AB_hydrolase_fold"/>
</dbReference>
<dbReference type="AlphaFoldDB" id="A0A5C3PGW9"/>
<dbReference type="EMBL" id="ML211153">
    <property type="protein sequence ID" value="TFK87440.1"/>
    <property type="molecule type" value="Genomic_DNA"/>
</dbReference>
<evidence type="ECO:0000313" key="1">
    <source>
        <dbReference type="EMBL" id="TFK87440.1"/>
    </source>
</evidence>
<keyword evidence="1" id="KW-0378">Hydrolase</keyword>
<gene>
    <name evidence="1" type="ORF">K466DRAFT_490903</name>
</gene>
<dbReference type="Pfam" id="PF10454">
    <property type="entry name" value="DUF2458"/>
    <property type="match status" value="1"/>
</dbReference>
<accession>A0A5C3PGW9</accession>
<feature type="non-terminal residue" evidence="1">
    <location>
        <position position="1"/>
    </location>
</feature>
<name>A0A5C3PGW9_9APHY</name>
<dbReference type="InParanoid" id="A0A5C3PGW9"/>
<dbReference type="InterPro" id="IPR018858">
    <property type="entry name" value="DUF2458"/>
</dbReference>
<reference evidence="1 2" key="1">
    <citation type="journal article" date="2019" name="Nat. Ecol. Evol.">
        <title>Megaphylogeny resolves global patterns of mushroom evolution.</title>
        <authorList>
            <person name="Varga T."/>
            <person name="Krizsan K."/>
            <person name="Foldi C."/>
            <person name="Dima B."/>
            <person name="Sanchez-Garcia M."/>
            <person name="Sanchez-Ramirez S."/>
            <person name="Szollosi G.J."/>
            <person name="Szarkandi J.G."/>
            <person name="Papp V."/>
            <person name="Albert L."/>
            <person name="Andreopoulos W."/>
            <person name="Angelini C."/>
            <person name="Antonin V."/>
            <person name="Barry K.W."/>
            <person name="Bougher N.L."/>
            <person name="Buchanan P."/>
            <person name="Buyck B."/>
            <person name="Bense V."/>
            <person name="Catcheside P."/>
            <person name="Chovatia M."/>
            <person name="Cooper J."/>
            <person name="Damon W."/>
            <person name="Desjardin D."/>
            <person name="Finy P."/>
            <person name="Geml J."/>
            <person name="Haridas S."/>
            <person name="Hughes K."/>
            <person name="Justo A."/>
            <person name="Karasinski D."/>
            <person name="Kautmanova I."/>
            <person name="Kiss B."/>
            <person name="Kocsube S."/>
            <person name="Kotiranta H."/>
            <person name="LaButti K.M."/>
            <person name="Lechner B.E."/>
            <person name="Liimatainen K."/>
            <person name="Lipzen A."/>
            <person name="Lukacs Z."/>
            <person name="Mihaltcheva S."/>
            <person name="Morgado L.N."/>
            <person name="Niskanen T."/>
            <person name="Noordeloos M.E."/>
            <person name="Ohm R.A."/>
            <person name="Ortiz-Santana B."/>
            <person name="Ovrebo C."/>
            <person name="Racz N."/>
            <person name="Riley R."/>
            <person name="Savchenko A."/>
            <person name="Shiryaev A."/>
            <person name="Soop K."/>
            <person name="Spirin V."/>
            <person name="Szebenyi C."/>
            <person name="Tomsovsky M."/>
            <person name="Tulloss R.E."/>
            <person name="Uehling J."/>
            <person name="Grigoriev I.V."/>
            <person name="Vagvolgyi C."/>
            <person name="Papp T."/>
            <person name="Martin F.M."/>
            <person name="Miettinen O."/>
            <person name="Hibbett D.S."/>
            <person name="Nagy L.G."/>
        </authorList>
    </citation>
    <scope>NUCLEOTIDE SEQUENCE [LARGE SCALE GENOMIC DNA]</scope>
    <source>
        <strain evidence="1 2">HHB13444</strain>
    </source>
</reference>
<evidence type="ECO:0000313" key="2">
    <source>
        <dbReference type="Proteomes" id="UP000308197"/>
    </source>
</evidence>
<keyword evidence="2" id="KW-1185">Reference proteome</keyword>
<dbReference type="Proteomes" id="UP000308197">
    <property type="component" value="Unassembled WGS sequence"/>
</dbReference>
<proteinExistence type="predicted"/>
<dbReference type="Gene3D" id="3.40.50.1820">
    <property type="entry name" value="alpha/beta hydrolase"/>
    <property type="match status" value="1"/>
</dbReference>
<dbReference type="SUPFAM" id="SSF53474">
    <property type="entry name" value="alpha/beta-Hydrolases"/>
    <property type="match status" value="1"/>
</dbReference>
<sequence length="695" mass="78387">RQNLRACTFQQALPHLARLSEDPDFVRALTAMRTEQAELERQLWNERRGIQQKHEERVKTARTKASIIGAGLTQYEADALTDSFRAELLKFDRERVLPAWDGLVTKQQAALETLGVPAMFPSSQPSDREVRGMPIAALFATYCQTSRDDVRITRIPVVPIPNRGRLSGPWHDRQTHLSAFKESFCPLVLLIPCTQGASPLARSPLLSRTPRRPAMPYVDLVSSDDYAAIWYNTNVPAGTVSGFDPDKPTLVMLHPLFLDSTWTHPQLDDPRLNANFNIVVFDTRTTGKSLFRPTGRHDLWVAAADLAHCFYHLRLPPAHIFAPELHSWTAMRFATLFPELCLSLTLCNVTPQTELKSVFDALEELAHLWCYAEDLESFETACKELVNSYAADAHPDVVDELVAFWEVHYPPFRRTHVITNLNLVLNRTPMSADELANVRCPVLIVQAERSATHPMEHAQQLRNLLVNVPNRAQLFPVKATHGYLTLLSASIVNQVVNKFLTRLPPARSDLKEPEMSLVDRMRIALDQLAEFRDDPSISERDPASPLSFCCVTEEVRKSQEELYQIYAEGVQTALSPLAPDGRPLRKFSERKDEHWLDSSTDGFSYANAKQLTDRLLDPSKDRRRAARRAAMPIEHESPLFVPSEPVTQEVQQVARIRRATVLPQSPADKHVIKGSMAKVLASGAGTSLQRRLLPR</sequence>
<dbReference type="GO" id="GO:0016787">
    <property type="term" value="F:hydrolase activity"/>
    <property type="evidence" value="ECO:0007669"/>
    <property type="project" value="UniProtKB-KW"/>
</dbReference>
<organism evidence="1 2">
    <name type="scientific">Polyporus arcularius HHB13444</name>
    <dbReference type="NCBI Taxonomy" id="1314778"/>
    <lineage>
        <taxon>Eukaryota</taxon>
        <taxon>Fungi</taxon>
        <taxon>Dikarya</taxon>
        <taxon>Basidiomycota</taxon>
        <taxon>Agaricomycotina</taxon>
        <taxon>Agaricomycetes</taxon>
        <taxon>Polyporales</taxon>
        <taxon>Polyporaceae</taxon>
        <taxon>Polyporus</taxon>
    </lineage>
</organism>